<reference evidence="3 4" key="1">
    <citation type="submission" date="2021-01" db="EMBL/GenBank/DDBJ databases">
        <title>Belnapia mucosa sp. nov. and Belnapia arida sp. nov., isolated from the Tabernas Desert (Almeria, Spain).</title>
        <authorList>
            <person name="Molina-Menor E."/>
            <person name="Vidal-Verdu A."/>
            <person name="Calonge A."/>
            <person name="Satari L."/>
            <person name="Pereto Magraner J."/>
            <person name="Porcar Miralles M."/>
        </authorList>
    </citation>
    <scope>NUCLEOTIDE SEQUENCE [LARGE SCALE GENOMIC DNA]</scope>
    <source>
        <strain evidence="3 4">T6</strain>
    </source>
</reference>
<feature type="transmembrane region" description="Helical" evidence="1">
    <location>
        <begin position="216"/>
        <end position="236"/>
    </location>
</feature>
<evidence type="ECO:0000313" key="4">
    <source>
        <dbReference type="Proteomes" id="UP000606490"/>
    </source>
</evidence>
<feature type="transmembrane region" description="Helical" evidence="1">
    <location>
        <begin position="311"/>
        <end position="330"/>
    </location>
</feature>
<evidence type="ECO:0000313" key="3">
    <source>
        <dbReference type="EMBL" id="MBL6457135.1"/>
    </source>
</evidence>
<feature type="transmembrane region" description="Helical" evidence="1">
    <location>
        <begin position="114"/>
        <end position="131"/>
    </location>
</feature>
<evidence type="ECO:0000256" key="1">
    <source>
        <dbReference type="SAM" id="Phobius"/>
    </source>
</evidence>
<accession>A0ABS1V627</accession>
<feature type="transmembrane region" description="Helical" evidence="1">
    <location>
        <begin position="74"/>
        <end position="94"/>
    </location>
</feature>
<keyword evidence="1" id="KW-0812">Transmembrane</keyword>
<gene>
    <name evidence="3" type="ORF">JMJ55_17505</name>
</gene>
<keyword evidence="1" id="KW-0472">Membrane</keyword>
<keyword evidence="3" id="KW-0808">Transferase</keyword>
<dbReference type="Proteomes" id="UP000606490">
    <property type="component" value="Unassembled WGS sequence"/>
</dbReference>
<dbReference type="PANTHER" id="PTHR23028:SF53">
    <property type="entry name" value="ACYL_TRANSF_3 DOMAIN-CONTAINING PROTEIN"/>
    <property type="match status" value="1"/>
</dbReference>
<dbReference type="Pfam" id="PF01757">
    <property type="entry name" value="Acyl_transf_3"/>
    <property type="match status" value="1"/>
</dbReference>
<dbReference type="InterPro" id="IPR050879">
    <property type="entry name" value="Acyltransferase_3"/>
</dbReference>
<name>A0ABS1V627_9PROT</name>
<dbReference type="GO" id="GO:0016746">
    <property type="term" value="F:acyltransferase activity"/>
    <property type="evidence" value="ECO:0007669"/>
    <property type="project" value="UniProtKB-KW"/>
</dbReference>
<keyword evidence="4" id="KW-1185">Reference proteome</keyword>
<evidence type="ECO:0000259" key="2">
    <source>
        <dbReference type="Pfam" id="PF01757"/>
    </source>
</evidence>
<feature type="transmembrane region" description="Helical" evidence="1">
    <location>
        <begin position="35"/>
        <end position="53"/>
    </location>
</feature>
<keyword evidence="1" id="KW-1133">Transmembrane helix</keyword>
<sequence>MKYRPFGALRVILALLVLAQHVGHVGPAGMNWGMWGTGSVAVLVFFCLSGFIMTEAAERHYNNRPVAFTANRALRIMPQYLFSLCFATLAILVVQSLRPGFLPNRLVTAPPTDLITMSNLAVNVVMVLPGVGQDDLALIPYVWALRVEVLFYAVVALALGAGILGRTEACAAALFLSMFGYALACIGMAPPILQYGPYFILGTISYFAETRRLKRYYFAIFVVYLICLWTCVTINMPDFYRGKALSLVQLSSQAALFSALIASVLLLAHMRPSGRLKRWDRDLGDLSYPLYLQHFVILILVSAFLPQSYFAMVTAFAAALVAASIANYAVEAPIKSIRDYIRGGDLGQGSARRSGEGVA</sequence>
<protein>
    <submittedName>
        <fullName evidence="3">Acyltransferase</fullName>
    </submittedName>
</protein>
<dbReference type="InterPro" id="IPR002656">
    <property type="entry name" value="Acyl_transf_3_dom"/>
</dbReference>
<feature type="transmembrane region" description="Helical" evidence="1">
    <location>
        <begin position="143"/>
        <end position="165"/>
    </location>
</feature>
<keyword evidence="3" id="KW-0012">Acyltransferase</keyword>
<feature type="transmembrane region" description="Helical" evidence="1">
    <location>
        <begin position="248"/>
        <end position="268"/>
    </location>
</feature>
<feature type="transmembrane region" description="Helical" evidence="1">
    <location>
        <begin position="288"/>
        <end position="305"/>
    </location>
</feature>
<proteinExistence type="predicted"/>
<dbReference type="RefSeq" id="WP_202826876.1">
    <property type="nucleotide sequence ID" value="NZ_JAEUXJ010000007.1"/>
</dbReference>
<comment type="caution">
    <text evidence="3">The sequence shown here is derived from an EMBL/GenBank/DDBJ whole genome shotgun (WGS) entry which is preliminary data.</text>
</comment>
<dbReference type="EMBL" id="JAEUXJ010000007">
    <property type="protein sequence ID" value="MBL6457135.1"/>
    <property type="molecule type" value="Genomic_DNA"/>
</dbReference>
<feature type="transmembrane region" description="Helical" evidence="1">
    <location>
        <begin position="171"/>
        <end position="195"/>
    </location>
</feature>
<dbReference type="PANTHER" id="PTHR23028">
    <property type="entry name" value="ACETYLTRANSFERASE"/>
    <property type="match status" value="1"/>
</dbReference>
<feature type="domain" description="Acyltransferase 3" evidence="2">
    <location>
        <begin position="8"/>
        <end position="323"/>
    </location>
</feature>
<organism evidence="3 4">
    <name type="scientific">Belnapia mucosa</name>
    <dbReference type="NCBI Taxonomy" id="2804532"/>
    <lineage>
        <taxon>Bacteria</taxon>
        <taxon>Pseudomonadati</taxon>
        <taxon>Pseudomonadota</taxon>
        <taxon>Alphaproteobacteria</taxon>
        <taxon>Acetobacterales</taxon>
        <taxon>Roseomonadaceae</taxon>
        <taxon>Belnapia</taxon>
    </lineage>
</organism>